<dbReference type="EMBL" id="AP021874">
    <property type="protein sequence ID" value="BBO67832.1"/>
    <property type="molecule type" value="Genomic_DNA"/>
</dbReference>
<reference evidence="1 2" key="1">
    <citation type="submission" date="2019-11" db="EMBL/GenBank/DDBJ databases">
        <title>Comparative genomics of hydrocarbon-degrading Desulfosarcina strains.</title>
        <authorList>
            <person name="Watanabe M."/>
            <person name="Kojima H."/>
            <person name="Fukui M."/>
        </authorList>
    </citation>
    <scope>NUCLEOTIDE SEQUENCE [LARGE SCALE GENOMIC DNA]</scope>
    <source>
        <strain evidence="1 2">PL12</strain>
    </source>
</reference>
<proteinExistence type="predicted"/>
<dbReference type="Proteomes" id="UP000427906">
    <property type="component" value="Chromosome"/>
</dbReference>
<sequence>MKKPSDSAERLSEMIKTAMEDGKLTTKEHNKIMAIADEDGILDNQEKQLLAQLQEMLANGTIKRVAE</sequence>
<evidence type="ECO:0000313" key="2">
    <source>
        <dbReference type="Proteomes" id="UP000427906"/>
    </source>
</evidence>
<evidence type="ECO:0000313" key="1">
    <source>
        <dbReference type="EMBL" id="BBO67832.1"/>
    </source>
</evidence>
<dbReference type="KEGG" id="dalk:DSCA_17620"/>
<accession>A0A5K7YE97</accession>
<dbReference type="AlphaFoldDB" id="A0A5K7YE97"/>
<protein>
    <submittedName>
        <fullName evidence="1">Uncharacterized protein</fullName>
    </submittedName>
</protein>
<keyword evidence="2" id="KW-1185">Reference proteome</keyword>
<name>A0A5K7YE97_9BACT</name>
<dbReference type="OrthoDB" id="1122614at2"/>
<organism evidence="1 2">
    <name type="scientific">Desulfosarcina alkanivorans</name>
    <dbReference type="NCBI Taxonomy" id="571177"/>
    <lineage>
        <taxon>Bacteria</taxon>
        <taxon>Pseudomonadati</taxon>
        <taxon>Thermodesulfobacteriota</taxon>
        <taxon>Desulfobacteria</taxon>
        <taxon>Desulfobacterales</taxon>
        <taxon>Desulfosarcinaceae</taxon>
        <taxon>Desulfosarcina</taxon>
    </lineage>
</organism>
<gene>
    <name evidence="1" type="ORF">DSCA_17620</name>
</gene>
<dbReference type="RefSeq" id="WP_155316052.1">
    <property type="nucleotide sequence ID" value="NZ_AP021874.1"/>
</dbReference>